<protein>
    <recommendedName>
        <fullName evidence="10">Signal transduction histidine kinase subgroup 3 dimerisation and phosphoacceptor domain-containing protein</fullName>
    </recommendedName>
</protein>
<evidence type="ECO:0000256" key="8">
    <source>
        <dbReference type="ARBA" id="ARBA00023136"/>
    </source>
</evidence>
<feature type="domain" description="Signal transduction histidine kinase subgroup 3 dimerisation and phosphoacceptor" evidence="10">
    <location>
        <begin position="432"/>
        <end position="498"/>
    </location>
</feature>
<evidence type="ECO:0000256" key="4">
    <source>
        <dbReference type="ARBA" id="ARBA00022692"/>
    </source>
</evidence>
<sequence>MNATAARVLWAPASTIGGTGLLAVAALGALWYAPAAPGRVWAVIWQLVAGIGFASAGCVVTALDRSSRPGRWMVLAAAAMFAVVLLHAAGRPHLADGVWVAAVLVVVPSALLAVIDPKPSPRLMRVLGRTMLAAGTVSAVAVTAGATRTALLAATAAAALLLGEGWILFELTSGDQRRQLLWLILGLTVAVAGGALLAVALNDAGSLTLAVVMAVLSLSLPLTVAVASVDPRVVDVREVIHRSAVLTVTLATVAAGYEGGEATVETITGAPAGRGVRLVLALAVATSFHPLMRWVRTSMDEMLFGGRADPIGALGQLGTHLAAGSTPTQWLETLRAALAVPGVVLRQGDEVIAAAGHLGPRAGVVTALTADTEHVGDLVVALPGELTRLPATTTAALDLVAGPLAQLLRANRLAEQLRTSRGQVVHALEDDRRRMRRDLHDGLGPTLTGIVYNADAAANLLHAEPDQAEKILRQLRCDATDAITEIRRIVYGMRPAALDELGLVNAVRQQIAHLRNADGDALRVDVTTPRPLPALPAAAEVAAYRVIVEAVTNVARHAGVTTAAVDLRVLAGPLLRITVDDGGEPRRPWVSGVGLTTMRERVEHLGGVLQIHIGPSGTTVVADIPFVPGERL</sequence>
<feature type="transmembrane region" description="Helical" evidence="9">
    <location>
        <begin position="39"/>
        <end position="60"/>
    </location>
</feature>
<evidence type="ECO:0000256" key="7">
    <source>
        <dbReference type="ARBA" id="ARBA00023012"/>
    </source>
</evidence>
<comment type="subcellular location">
    <subcellularLocation>
        <location evidence="1">Cell membrane</location>
        <topology evidence="1">Multi-pass membrane protein</topology>
    </subcellularLocation>
</comment>
<dbReference type="GO" id="GO:0005886">
    <property type="term" value="C:plasma membrane"/>
    <property type="evidence" value="ECO:0007669"/>
    <property type="project" value="UniProtKB-SubCell"/>
</dbReference>
<comment type="caution">
    <text evidence="11">The sequence shown here is derived from an EMBL/GenBank/DDBJ whole genome shotgun (WGS) entry which is preliminary data.</text>
</comment>
<gene>
    <name evidence="11" type="ORF">Dsi01nite_050780</name>
</gene>
<dbReference type="CDD" id="cd16917">
    <property type="entry name" value="HATPase_UhpB-NarQ-NarX-like"/>
    <property type="match status" value="1"/>
</dbReference>
<proteinExistence type="predicted"/>
<organism evidence="11 12">
    <name type="scientific">Dactylosporangium siamense</name>
    <dbReference type="NCBI Taxonomy" id="685454"/>
    <lineage>
        <taxon>Bacteria</taxon>
        <taxon>Bacillati</taxon>
        <taxon>Actinomycetota</taxon>
        <taxon>Actinomycetes</taxon>
        <taxon>Micromonosporales</taxon>
        <taxon>Micromonosporaceae</taxon>
        <taxon>Dactylosporangium</taxon>
    </lineage>
</organism>
<dbReference type="GO" id="GO:0046983">
    <property type="term" value="F:protein dimerization activity"/>
    <property type="evidence" value="ECO:0007669"/>
    <property type="project" value="InterPro"/>
</dbReference>
<feature type="transmembrane region" description="Helical" evidence="9">
    <location>
        <begin position="207"/>
        <end position="227"/>
    </location>
</feature>
<feature type="transmembrane region" description="Helical" evidence="9">
    <location>
        <begin position="181"/>
        <end position="201"/>
    </location>
</feature>
<keyword evidence="7" id="KW-0902">Two-component regulatory system</keyword>
<dbReference type="EMBL" id="BONQ01000081">
    <property type="protein sequence ID" value="GIG47037.1"/>
    <property type="molecule type" value="Genomic_DNA"/>
</dbReference>
<evidence type="ECO:0000313" key="12">
    <source>
        <dbReference type="Proteomes" id="UP000660611"/>
    </source>
</evidence>
<keyword evidence="2" id="KW-1003">Cell membrane</keyword>
<evidence type="ECO:0000256" key="2">
    <source>
        <dbReference type="ARBA" id="ARBA00022475"/>
    </source>
</evidence>
<keyword evidence="12" id="KW-1185">Reference proteome</keyword>
<dbReference type="GO" id="GO:0000155">
    <property type="term" value="F:phosphorelay sensor kinase activity"/>
    <property type="evidence" value="ECO:0007669"/>
    <property type="project" value="InterPro"/>
</dbReference>
<evidence type="ECO:0000256" key="9">
    <source>
        <dbReference type="SAM" id="Phobius"/>
    </source>
</evidence>
<feature type="transmembrane region" description="Helical" evidence="9">
    <location>
        <begin position="72"/>
        <end position="90"/>
    </location>
</feature>
<dbReference type="Pfam" id="PF07730">
    <property type="entry name" value="HisKA_3"/>
    <property type="match status" value="1"/>
</dbReference>
<evidence type="ECO:0000256" key="1">
    <source>
        <dbReference type="ARBA" id="ARBA00004651"/>
    </source>
</evidence>
<feature type="transmembrane region" description="Helical" evidence="9">
    <location>
        <begin position="277"/>
        <end position="295"/>
    </location>
</feature>
<evidence type="ECO:0000256" key="5">
    <source>
        <dbReference type="ARBA" id="ARBA00022777"/>
    </source>
</evidence>
<feature type="transmembrane region" description="Helical" evidence="9">
    <location>
        <begin position="126"/>
        <end position="144"/>
    </location>
</feature>
<dbReference type="PANTHER" id="PTHR24421:SF37">
    <property type="entry name" value="SENSOR HISTIDINE KINASE NARS"/>
    <property type="match status" value="1"/>
</dbReference>
<evidence type="ECO:0000256" key="3">
    <source>
        <dbReference type="ARBA" id="ARBA00022679"/>
    </source>
</evidence>
<keyword evidence="5" id="KW-0418">Kinase</keyword>
<accession>A0A919U9M0</accession>
<keyword evidence="8 9" id="KW-0472">Membrane</keyword>
<name>A0A919U9M0_9ACTN</name>
<keyword evidence="6 9" id="KW-1133">Transmembrane helix</keyword>
<dbReference type="SUPFAM" id="SSF55874">
    <property type="entry name" value="ATPase domain of HSP90 chaperone/DNA topoisomerase II/histidine kinase"/>
    <property type="match status" value="1"/>
</dbReference>
<feature type="transmembrane region" description="Helical" evidence="9">
    <location>
        <begin position="9"/>
        <end position="33"/>
    </location>
</feature>
<evidence type="ECO:0000259" key="10">
    <source>
        <dbReference type="Pfam" id="PF07730"/>
    </source>
</evidence>
<dbReference type="RefSeq" id="WP_203848785.1">
    <property type="nucleotide sequence ID" value="NZ_BAAAVW010000017.1"/>
</dbReference>
<keyword evidence="3" id="KW-0808">Transferase</keyword>
<dbReference type="AlphaFoldDB" id="A0A919U9M0"/>
<evidence type="ECO:0000313" key="11">
    <source>
        <dbReference type="EMBL" id="GIG47037.1"/>
    </source>
</evidence>
<feature type="transmembrane region" description="Helical" evidence="9">
    <location>
        <begin position="150"/>
        <end position="169"/>
    </location>
</feature>
<dbReference type="InterPro" id="IPR011712">
    <property type="entry name" value="Sig_transdc_His_kin_sub3_dim/P"/>
</dbReference>
<evidence type="ECO:0000256" key="6">
    <source>
        <dbReference type="ARBA" id="ARBA00022989"/>
    </source>
</evidence>
<keyword evidence="4 9" id="KW-0812">Transmembrane</keyword>
<dbReference type="Gene3D" id="3.30.565.10">
    <property type="entry name" value="Histidine kinase-like ATPase, C-terminal domain"/>
    <property type="match status" value="1"/>
</dbReference>
<dbReference type="InterPro" id="IPR050482">
    <property type="entry name" value="Sensor_HK_TwoCompSys"/>
</dbReference>
<dbReference type="Gene3D" id="1.20.5.1930">
    <property type="match status" value="1"/>
</dbReference>
<dbReference type="PANTHER" id="PTHR24421">
    <property type="entry name" value="NITRATE/NITRITE SENSOR PROTEIN NARX-RELATED"/>
    <property type="match status" value="1"/>
</dbReference>
<feature type="transmembrane region" description="Helical" evidence="9">
    <location>
        <begin position="96"/>
        <end position="114"/>
    </location>
</feature>
<reference evidence="11" key="1">
    <citation type="submission" date="2021-01" db="EMBL/GenBank/DDBJ databases">
        <title>Whole genome shotgun sequence of Dactylosporangium siamense NBRC 106093.</title>
        <authorList>
            <person name="Komaki H."/>
            <person name="Tamura T."/>
        </authorList>
    </citation>
    <scope>NUCLEOTIDE SEQUENCE</scope>
    <source>
        <strain evidence="11">NBRC 106093</strain>
    </source>
</reference>
<dbReference type="InterPro" id="IPR036890">
    <property type="entry name" value="HATPase_C_sf"/>
</dbReference>
<dbReference type="Proteomes" id="UP000660611">
    <property type="component" value="Unassembled WGS sequence"/>
</dbReference>